<keyword evidence="1" id="KW-1133">Transmembrane helix</keyword>
<proteinExistence type="predicted"/>
<protein>
    <recommendedName>
        <fullName evidence="4">Flagellin</fullName>
    </recommendedName>
</protein>
<dbReference type="AlphaFoldDB" id="A0A498H053"/>
<dbReference type="Proteomes" id="UP000290932">
    <property type="component" value="Unassembled WGS sequence"/>
</dbReference>
<gene>
    <name evidence="2" type="ORF">ABH15_10610</name>
</gene>
<dbReference type="RefSeq" id="WP_128694385.1">
    <property type="nucleotide sequence ID" value="NZ_LHQS01000003.1"/>
</dbReference>
<evidence type="ECO:0008006" key="4">
    <source>
        <dbReference type="Google" id="ProtNLM"/>
    </source>
</evidence>
<feature type="transmembrane region" description="Helical" evidence="1">
    <location>
        <begin position="15"/>
        <end position="34"/>
    </location>
</feature>
<keyword evidence="3" id="KW-1185">Reference proteome</keyword>
<accession>A0A498H053</accession>
<evidence type="ECO:0000313" key="3">
    <source>
        <dbReference type="Proteomes" id="UP000290932"/>
    </source>
</evidence>
<sequence>MTFRGTPEASTELELALVFGAFIAVTTLFSYMALGASTAPLAGGIDASCPVSPVGSPSLAIVGDVVGIGTPHTTSSPLIDVLRLTVVPVAADRPLDIKQTTVTVMTRDRIAILSYTDTPLPGRGEWTNAGSHAPGEAFDILIGLPEPLVRDAEVSLVIRPEGAGPTILRHTIPVSSA</sequence>
<evidence type="ECO:0000256" key="1">
    <source>
        <dbReference type="SAM" id="Phobius"/>
    </source>
</evidence>
<name>A0A498H053_9EURY</name>
<evidence type="ECO:0000313" key="2">
    <source>
        <dbReference type="EMBL" id="RXE55236.1"/>
    </source>
</evidence>
<keyword evidence="1" id="KW-0812">Transmembrane</keyword>
<keyword evidence="1" id="KW-0472">Membrane</keyword>
<comment type="caution">
    <text evidence="2">The sequence shown here is derived from an EMBL/GenBank/DDBJ whole genome shotgun (WGS) entry which is preliminary data.</text>
</comment>
<dbReference type="EMBL" id="LHQS01000003">
    <property type="protein sequence ID" value="RXE55236.1"/>
    <property type="molecule type" value="Genomic_DNA"/>
</dbReference>
<organism evidence="2 3">
    <name type="scientific">Methanoculleus taiwanensis</name>
    <dbReference type="NCBI Taxonomy" id="1550565"/>
    <lineage>
        <taxon>Archaea</taxon>
        <taxon>Methanobacteriati</taxon>
        <taxon>Methanobacteriota</taxon>
        <taxon>Stenosarchaea group</taxon>
        <taxon>Methanomicrobia</taxon>
        <taxon>Methanomicrobiales</taxon>
        <taxon>Methanomicrobiaceae</taxon>
        <taxon>Methanoculleus</taxon>
    </lineage>
</organism>
<reference evidence="2 3" key="1">
    <citation type="journal article" date="2015" name="Int. J. Syst. Evol. Microbiol.">
        <title>Methanoculleus taiwanensis sp. nov., a methanogen isolated from deep marine sediment at the deformation front area near Taiwan.</title>
        <authorList>
            <person name="Weng C.Y."/>
            <person name="Chen S.C."/>
            <person name="Lai M.C."/>
            <person name="Wu S.Y."/>
            <person name="Lin S."/>
            <person name="Yang T.F."/>
            <person name="Chen P.C."/>
        </authorList>
    </citation>
    <scope>NUCLEOTIDE SEQUENCE [LARGE SCALE GENOMIC DNA]</scope>
    <source>
        <strain evidence="2 3">CYW4</strain>
    </source>
</reference>